<keyword evidence="4 7" id="KW-0812">Transmembrane</keyword>
<evidence type="ECO:0000313" key="10">
    <source>
        <dbReference type="Proteomes" id="UP000028252"/>
    </source>
</evidence>
<comment type="subunit">
    <text evidence="7">The complex comprises the extracytoplasmic solute receptor protein and the two transmembrane proteins.</text>
</comment>
<proteinExistence type="inferred from homology"/>
<dbReference type="GO" id="GO:0022857">
    <property type="term" value="F:transmembrane transporter activity"/>
    <property type="evidence" value="ECO:0007669"/>
    <property type="project" value="UniProtKB-UniRule"/>
</dbReference>
<reference evidence="9 10" key="1">
    <citation type="submission" date="2014-04" db="EMBL/GenBank/DDBJ databases">
        <title>Marinobacterium kochiensis sp. nov., isolated from sediment sample collected from Kochi backwaters in Kerala, India.</title>
        <authorList>
            <person name="Singh A."/>
            <person name="Pinnaka A.K."/>
        </authorList>
    </citation>
    <scope>NUCLEOTIDE SEQUENCE [LARGE SCALE GENOMIC DNA]</scope>
    <source>
        <strain evidence="9 10">AK27</strain>
    </source>
</reference>
<evidence type="ECO:0000256" key="7">
    <source>
        <dbReference type="RuleBase" id="RU369079"/>
    </source>
</evidence>
<evidence type="ECO:0000259" key="8">
    <source>
        <dbReference type="Pfam" id="PF04290"/>
    </source>
</evidence>
<evidence type="ECO:0000256" key="3">
    <source>
        <dbReference type="ARBA" id="ARBA00022475"/>
    </source>
</evidence>
<keyword evidence="5 7" id="KW-1133">Transmembrane helix</keyword>
<comment type="subcellular location">
    <subcellularLocation>
        <location evidence="7">Cell inner membrane</location>
        <topology evidence="7">Multi-pass membrane protein</topology>
    </subcellularLocation>
    <subcellularLocation>
        <location evidence="1">Cell membrane</location>
        <topology evidence="1">Multi-pass membrane protein</topology>
    </subcellularLocation>
</comment>
<evidence type="ECO:0000256" key="5">
    <source>
        <dbReference type="ARBA" id="ARBA00022989"/>
    </source>
</evidence>
<feature type="transmembrane region" description="Helical" evidence="7">
    <location>
        <begin position="125"/>
        <end position="146"/>
    </location>
</feature>
<dbReference type="InterPro" id="IPR055348">
    <property type="entry name" value="DctQ"/>
</dbReference>
<keyword evidence="2 7" id="KW-0813">Transport</keyword>
<evidence type="ECO:0000256" key="2">
    <source>
        <dbReference type="ARBA" id="ARBA00022448"/>
    </source>
</evidence>
<gene>
    <name evidence="9" type="ORF">ADIMK_2836</name>
</gene>
<dbReference type="AlphaFoldDB" id="A0A081FXQ7"/>
<name>A0A081FXQ7_9GAMM</name>
<dbReference type="EMBL" id="JMQN01000040">
    <property type="protein sequence ID" value="KEA63312.1"/>
    <property type="molecule type" value="Genomic_DNA"/>
</dbReference>
<sequence length="156" mass="17297">MAWLAFLLEALAGSILLALVLLTCVDVFGRYFFGNAVDGATEMTEIALAIIVFAEIPVITWRGTHVVIDVLDGVFGRWVKGLETLSAVLISAMLYLLGDTVMGQAARALRRNVTTEYLHLPVGDIIQYIGIMCWLTAACTLSWGIYRIFMRREQHS</sequence>
<feature type="transmembrane region" description="Helical" evidence="7">
    <location>
        <begin position="46"/>
        <end position="64"/>
    </location>
</feature>
<comment type="caution">
    <text evidence="9">The sequence shown here is derived from an EMBL/GenBank/DDBJ whole genome shotgun (WGS) entry which is preliminary data.</text>
</comment>
<keyword evidence="6 7" id="KW-0472">Membrane</keyword>
<comment type="caution">
    <text evidence="7">Lacks conserved residue(s) required for the propagation of feature annotation.</text>
</comment>
<evidence type="ECO:0000256" key="6">
    <source>
        <dbReference type="ARBA" id="ARBA00023136"/>
    </source>
</evidence>
<keyword evidence="3" id="KW-1003">Cell membrane</keyword>
<comment type="similarity">
    <text evidence="7">Belongs to the TRAP transporter small permease family.</text>
</comment>
<evidence type="ECO:0000256" key="1">
    <source>
        <dbReference type="ARBA" id="ARBA00004651"/>
    </source>
</evidence>
<dbReference type="STRING" id="1232683.ADIMK_2836"/>
<accession>A0A081FXQ7</accession>
<protein>
    <recommendedName>
        <fullName evidence="7">TRAP transporter small permease protein</fullName>
    </recommendedName>
</protein>
<feature type="domain" description="Tripartite ATP-independent periplasmic transporters DctQ component" evidence="8">
    <location>
        <begin position="19"/>
        <end position="136"/>
    </location>
</feature>
<evidence type="ECO:0000313" key="9">
    <source>
        <dbReference type="EMBL" id="KEA63312.1"/>
    </source>
</evidence>
<keyword evidence="7" id="KW-0997">Cell inner membrane</keyword>
<dbReference type="Pfam" id="PF04290">
    <property type="entry name" value="DctQ"/>
    <property type="match status" value="1"/>
</dbReference>
<dbReference type="eggNOG" id="COG3090">
    <property type="taxonomic scope" value="Bacteria"/>
</dbReference>
<evidence type="ECO:0000256" key="4">
    <source>
        <dbReference type="ARBA" id="ARBA00022692"/>
    </source>
</evidence>
<dbReference type="PATRIC" id="fig|1232683.4.peg.2791"/>
<feature type="transmembrane region" description="Helical" evidence="7">
    <location>
        <begin position="85"/>
        <end position="105"/>
    </location>
</feature>
<comment type="function">
    <text evidence="7">Part of the tripartite ATP-independent periplasmic (TRAP) transport system.</text>
</comment>
<organism evidence="9 10">
    <name type="scientific">Marinobacterium lacunae</name>
    <dbReference type="NCBI Taxonomy" id="1232683"/>
    <lineage>
        <taxon>Bacteria</taxon>
        <taxon>Pseudomonadati</taxon>
        <taxon>Pseudomonadota</taxon>
        <taxon>Gammaproteobacteria</taxon>
        <taxon>Oceanospirillales</taxon>
        <taxon>Oceanospirillaceae</taxon>
        <taxon>Marinobacterium</taxon>
    </lineage>
</organism>
<keyword evidence="10" id="KW-1185">Reference proteome</keyword>
<dbReference type="Proteomes" id="UP000028252">
    <property type="component" value="Unassembled WGS sequence"/>
</dbReference>
<dbReference type="GO" id="GO:0005886">
    <property type="term" value="C:plasma membrane"/>
    <property type="evidence" value="ECO:0007669"/>
    <property type="project" value="UniProtKB-SubCell"/>
</dbReference>